<dbReference type="KEGG" id="snh:120047996"/>
<name>A0A8U0QU84_SALNM</name>
<reference evidence="3" key="1">
    <citation type="submission" date="2025-08" db="UniProtKB">
        <authorList>
            <consortium name="RefSeq"/>
        </authorList>
    </citation>
    <scope>IDENTIFICATION</scope>
    <source>
        <tissue evidence="3">White muscle</tissue>
    </source>
</reference>
<proteinExistence type="predicted"/>
<feature type="transmembrane region" description="Helical" evidence="1">
    <location>
        <begin position="166"/>
        <end position="185"/>
    </location>
</feature>
<dbReference type="RefSeq" id="XP_038849580.1">
    <property type="nucleotide sequence ID" value="XM_038993652.1"/>
</dbReference>
<dbReference type="InterPro" id="IPR030417">
    <property type="entry name" value="MS4A"/>
</dbReference>
<evidence type="ECO:0000313" key="3">
    <source>
        <dbReference type="RefSeq" id="XP_038849580.1"/>
    </source>
</evidence>
<dbReference type="AlphaFoldDB" id="A0A8U0QU84"/>
<dbReference type="Proteomes" id="UP000808372">
    <property type="component" value="Chromosome 1"/>
</dbReference>
<protein>
    <submittedName>
        <fullName evidence="3">Uncharacterized protein LOC120047996 isoform X1</fullName>
    </submittedName>
</protein>
<feature type="transmembrane region" description="Helical" evidence="1">
    <location>
        <begin position="76"/>
        <end position="95"/>
    </location>
</feature>
<feature type="transmembrane region" description="Helical" evidence="1">
    <location>
        <begin position="273"/>
        <end position="294"/>
    </location>
</feature>
<organism evidence="2 3">
    <name type="scientific">Salvelinus namaycush</name>
    <name type="common">Lake trout</name>
    <name type="synonym">Salmo namaycush</name>
    <dbReference type="NCBI Taxonomy" id="8040"/>
    <lineage>
        <taxon>Eukaryota</taxon>
        <taxon>Metazoa</taxon>
        <taxon>Chordata</taxon>
        <taxon>Craniata</taxon>
        <taxon>Vertebrata</taxon>
        <taxon>Euteleostomi</taxon>
        <taxon>Actinopterygii</taxon>
        <taxon>Neopterygii</taxon>
        <taxon>Teleostei</taxon>
        <taxon>Protacanthopterygii</taxon>
        <taxon>Salmoniformes</taxon>
        <taxon>Salmonidae</taxon>
        <taxon>Salmoninae</taxon>
        <taxon>Salvelinus</taxon>
    </lineage>
</organism>
<feature type="transmembrane region" description="Helical" evidence="1">
    <location>
        <begin position="220"/>
        <end position="239"/>
    </location>
</feature>
<dbReference type="PANTHER" id="PTHR23320">
    <property type="entry name" value="MEMBRANE-SPANNING 4-DOMAINS SUBFAMILY A MS4A -RELATED"/>
    <property type="match status" value="1"/>
</dbReference>
<feature type="transmembrane region" description="Helical" evidence="1">
    <location>
        <begin position="45"/>
        <end position="64"/>
    </location>
</feature>
<dbReference type="GeneID" id="120047996"/>
<feature type="transmembrane region" description="Helical" evidence="1">
    <location>
        <begin position="107"/>
        <end position="125"/>
    </location>
</feature>
<dbReference type="PANTHER" id="PTHR23320:SF143">
    <property type="entry name" value="MEMBRANE-SPANNING 4-DOMAINS SUBFAMILY A MEMBER 4A-LIKE ISOFORM X1"/>
    <property type="match status" value="1"/>
</dbReference>
<evidence type="ECO:0000256" key="1">
    <source>
        <dbReference type="SAM" id="Phobius"/>
    </source>
</evidence>
<keyword evidence="1" id="KW-1133">Transmembrane helix</keyword>
<gene>
    <name evidence="3" type="primary">LOC120047996</name>
</gene>
<evidence type="ECO:0000313" key="2">
    <source>
        <dbReference type="Proteomes" id="UP000808372"/>
    </source>
</evidence>
<accession>A0A8U0QU84</accession>
<sequence length="320" mass="34183">MAGKTNVIALHDEEAVPGAEGPLVAVTFQKTAHKKQKYLESEPKALGVTQIALSVFYISSVIVILTNSISMVVEDLTQIIGSVFVIIAGSLAIAAQNLHLPTLKACLGMQVVACVASVINLIVSVSDMAGHEYGYGCWKYVEINSTDHNDSCYSITASTEHYLAELVLINTALIAISVTLAAYCCKVVNCCSPGQRMVIIAGSLAIAAQNLHLPTLKACLGMQVVACVASVFNLIVSVARMEAHSYFCWKYGEGNLTDYDKTCILFNNSATHYFAELILIQTALIAISVTLAAYCCKVVNCCSPGPRMPVITVQVPPAQQ</sequence>
<keyword evidence="2" id="KW-1185">Reference proteome</keyword>
<keyword evidence="1" id="KW-0812">Transmembrane</keyword>
<keyword evidence="1" id="KW-0472">Membrane</keyword>